<dbReference type="OrthoDB" id="10016229at2759"/>
<dbReference type="Proteomes" id="UP000681720">
    <property type="component" value="Unassembled WGS sequence"/>
</dbReference>
<evidence type="ECO:0000313" key="4">
    <source>
        <dbReference type="EMBL" id="CAF1354923.1"/>
    </source>
</evidence>
<dbReference type="EMBL" id="CAJNOW010002501">
    <property type="protein sequence ID" value="CAF1354923.1"/>
    <property type="molecule type" value="Genomic_DNA"/>
</dbReference>
<dbReference type="Proteomes" id="UP000663834">
    <property type="component" value="Unassembled WGS sequence"/>
</dbReference>
<dbReference type="AlphaFoldDB" id="A0A816SIB6"/>
<organism evidence="7 13">
    <name type="scientific">Rotaria magnacalcarata</name>
    <dbReference type="NCBI Taxonomy" id="392030"/>
    <lineage>
        <taxon>Eukaryota</taxon>
        <taxon>Metazoa</taxon>
        <taxon>Spiralia</taxon>
        <taxon>Gnathifera</taxon>
        <taxon>Rotifera</taxon>
        <taxon>Eurotatoria</taxon>
        <taxon>Bdelloidea</taxon>
        <taxon>Philodinida</taxon>
        <taxon>Philodinidae</taxon>
        <taxon>Rotaria</taxon>
    </lineage>
</organism>
<dbReference type="EMBL" id="CAJOBH010004496">
    <property type="protein sequence ID" value="CAF3991992.1"/>
    <property type="molecule type" value="Genomic_DNA"/>
</dbReference>
<accession>A0A816SIB6</accession>
<dbReference type="Proteomes" id="UP000663856">
    <property type="component" value="Unassembled WGS sequence"/>
</dbReference>
<dbReference type="Proteomes" id="UP000663824">
    <property type="component" value="Unassembled WGS sequence"/>
</dbReference>
<dbReference type="Proteomes" id="UP000663855">
    <property type="component" value="Unassembled WGS sequence"/>
</dbReference>
<dbReference type="EMBL" id="CAJNRF010001168">
    <property type="protein sequence ID" value="CAF1998396.1"/>
    <property type="molecule type" value="Genomic_DNA"/>
</dbReference>
<dbReference type="EMBL" id="CAJNOV010001037">
    <property type="protein sequence ID" value="CAF1046426.1"/>
    <property type="molecule type" value="Genomic_DNA"/>
</dbReference>
<evidence type="ECO:0000256" key="2">
    <source>
        <dbReference type="SAM" id="Phobius"/>
    </source>
</evidence>
<keyword evidence="2" id="KW-0812">Transmembrane</keyword>
<dbReference type="EMBL" id="CAJOBG010004793">
    <property type="protein sequence ID" value="CAF4126460.1"/>
    <property type="molecule type" value="Genomic_DNA"/>
</dbReference>
<dbReference type="EMBL" id="CAJOBJ010045420">
    <property type="protein sequence ID" value="CAF4347637.1"/>
    <property type="molecule type" value="Genomic_DNA"/>
</dbReference>
<keyword evidence="2" id="KW-0472">Membrane</keyword>
<evidence type="ECO:0000313" key="10">
    <source>
        <dbReference type="EMBL" id="CAF4126460.1"/>
    </source>
</evidence>
<dbReference type="EMBL" id="CAJOBF010003469">
    <property type="protein sequence ID" value="CAF4092892.1"/>
    <property type="molecule type" value="Genomic_DNA"/>
</dbReference>
<gene>
    <name evidence="8" type="ORF">BYL167_LOCUS13204</name>
    <name evidence="3" type="ORF">CJN711_LOCUS4528</name>
    <name evidence="11" type="ORF">GIL414_LOCUS27832</name>
    <name evidence="4" type="ORF">KQP761_LOCUS7432</name>
    <name evidence="6" type="ORF">MBJ925_LOCUS14840</name>
    <name evidence="10" type="ORF">OVN521_LOCUS22269</name>
    <name evidence="9" type="ORF">UXM345_LOCUS21779</name>
    <name evidence="5" type="ORF">WKI299_LOCUS4634</name>
    <name evidence="7" type="ORF">XDN619_LOCUS15582</name>
</gene>
<dbReference type="Proteomes" id="UP000663887">
    <property type="component" value="Unassembled WGS sequence"/>
</dbReference>
<keyword evidence="2" id="KW-1133">Transmembrane helix</keyword>
<reference evidence="7" key="1">
    <citation type="submission" date="2021-02" db="EMBL/GenBank/DDBJ databases">
        <authorList>
            <person name="Nowell W R."/>
        </authorList>
    </citation>
    <scope>NUCLEOTIDE SEQUENCE</scope>
</reference>
<evidence type="ECO:0000313" key="6">
    <source>
        <dbReference type="EMBL" id="CAF2060700.1"/>
    </source>
</evidence>
<sequence>MNDRQQKQIFDNSTKLYSFIVSSSPLLPVRTRTVINVIYISGIVFMIIVFLVLLWINLYSQRCWCWHDTRLIQRFNREWIIRRSQTRNTGTPVSKHQRQRRLSNDNELLS</sequence>
<evidence type="ECO:0000313" key="12">
    <source>
        <dbReference type="Proteomes" id="UP000663866"/>
    </source>
</evidence>
<evidence type="ECO:0000313" key="9">
    <source>
        <dbReference type="EMBL" id="CAF4092892.1"/>
    </source>
</evidence>
<evidence type="ECO:0000313" key="7">
    <source>
        <dbReference type="EMBL" id="CAF2085412.1"/>
    </source>
</evidence>
<dbReference type="Proteomes" id="UP000663866">
    <property type="component" value="Unassembled WGS sequence"/>
</dbReference>
<name>A0A816SIB6_9BILA</name>
<protein>
    <submittedName>
        <fullName evidence="7">Uncharacterized protein</fullName>
    </submittedName>
</protein>
<dbReference type="Proteomes" id="UP000663842">
    <property type="component" value="Unassembled WGS sequence"/>
</dbReference>
<dbReference type="EMBL" id="CAJNRG010006376">
    <property type="protein sequence ID" value="CAF2085412.1"/>
    <property type="molecule type" value="Genomic_DNA"/>
</dbReference>
<proteinExistence type="predicted"/>
<comment type="caution">
    <text evidence="7">The sequence shown here is derived from an EMBL/GenBank/DDBJ whole genome shotgun (WGS) entry which is preliminary data.</text>
</comment>
<evidence type="ECO:0000313" key="13">
    <source>
        <dbReference type="Proteomes" id="UP000663887"/>
    </source>
</evidence>
<evidence type="ECO:0000256" key="1">
    <source>
        <dbReference type="SAM" id="MobiDB-lite"/>
    </source>
</evidence>
<evidence type="ECO:0000313" key="5">
    <source>
        <dbReference type="EMBL" id="CAF1998396.1"/>
    </source>
</evidence>
<dbReference type="EMBL" id="CAJNRE010006980">
    <property type="protein sequence ID" value="CAF2060700.1"/>
    <property type="molecule type" value="Genomic_DNA"/>
</dbReference>
<dbReference type="Proteomes" id="UP000681967">
    <property type="component" value="Unassembled WGS sequence"/>
</dbReference>
<evidence type="ECO:0000313" key="11">
    <source>
        <dbReference type="EMBL" id="CAF4347637.1"/>
    </source>
</evidence>
<evidence type="ECO:0000313" key="8">
    <source>
        <dbReference type="EMBL" id="CAF3991992.1"/>
    </source>
</evidence>
<feature type="transmembrane region" description="Helical" evidence="2">
    <location>
        <begin position="34"/>
        <end position="56"/>
    </location>
</feature>
<feature type="region of interest" description="Disordered" evidence="1">
    <location>
        <begin position="87"/>
        <end position="110"/>
    </location>
</feature>
<evidence type="ECO:0000313" key="3">
    <source>
        <dbReference type="EMBL" id="CAF1046426.1"/>
    </source>
</evidence>
<keyword evidence="12" id="KW-1185">Reference proteome</keyword>